<gene>
    <name evidence="2" type="ORF">SASPL_117488</name>
</gene>
<feature type="transmembrane region" description="Helical" evidence="1">
    <location>
        <begin position="40"/>
        <end position="59"/>
    </location>
</feature>
<evidence type="ECO:0000313" key="2">
    <source>
        <dbReference type="EMBL" id="KAG6420942.1"/>
    </source>
</evidence>
<dbReference type="AlphaFoldDB" id="A0A8X8ZXM6"/>
<keyword evidence="3" id="KW-1185">Reference proteome</keyword>
<feature type="transmembrane region" description="Helical" evidence="1">
    <location>
        <begin position="71"/>
        <end position="93"/>
    </location>
</feature>
<dbReference type="Proteomes" id="UP000298416">
    <property type="component" value="Unassembled WGS sequence"/>
</dbReference>
<accession>A0A8X8ZXM6</accession>
<comment type="caution">
    <text evidence="2">The sequence shown here is derived from an EMBL/GenBank/DDBJ whole genome shotgun (WGS) entry which is preliminary data.</text>
</comment>
<reference evidence="2" key="2">
    <citation type="submission" date="2020-08" db="EMBL/GenBank/DDBJ databases">
        <title>Plant Genome Project.</title>
        <authorList>
            <person name="Zhang R.-G."/>
        </authorList>
    </citation>
    <scope>NUCLEOTIDE SEQUENCE</scope>
    <source>
        <strain evidence="2">Huo1</strain>
        <tissue evidence="2">Leaf</tissue>
    </source>
</reference>
<dbReference type="PANTHER" id="PTHR34115:SF5">
    <property type="entry name" value="PROTEIN, PUTATIVE-RELATED"/>
    <property type="match status" value="1"/>
</dbReference>
<name>A0A8X8ZXM6_SALSN</name>
<feature type="transmembrane region" description="Helical" evidence="1">
    <location>
        <begin position="133"/>
        <end position="152"/>
    </location>
</feature>
<evidence type="ECO:0000256" key="1">
    <source>
        <dbReference type="SAM" id="Phobius"/>
    </source>
</evidence>
<evidence type="ECO:0000313" key="3">
    <source>
        <dbReference type="Proteomes" id="UP000298416"/>
    </source>
</evidence>
<proteinExistence type="predicted"/>
<keyword evidence="1" id="KW-0472">Membrane</keyword>
<keyword evidence="1" id="KW-1133">Transmembrane helix</keyword>
<organism evidence="2">
    <name type="scientific">Salvia splendens</name>
    <name type="common">Scarlet sage</name>
    <dbReference type="NCBI Taxonomy" id="180675"/>
    <lineage>
        <taxon>Eukaryota</taxon>
        <taxon>Viridiplantae</taxon>
        <taxon>Streptophyta</taxon>
        <taxon>Embryophyta</taxon>
        <taxon>Tracheophyta</taxon>
        <taxon>Spermatophyta</taxon>
        <taxon>Magnoliopsida</taxon>
        <taxon>eudicotyledons</taxon>
        <taxon>Gunneridae</taxon>
        <taxon>Pentapetalae</taxon>
        <taxon>asterids</taxon>
        <taxon>lamiids</taxon>
        <taxon>Lamiales</taxon>
        <taxon>Lamiaceae</taxon>
        <taxon>Nepetoideae</taxon>
        <taxon>Mentheae</taxon>
        <taxon>Salviinae</taxon>
        <taxon>Salvia</taxon>
        <taxon>Salvia subgen. Calosphace</taxon>
        <taxon>core Calosphace</taxon>
    </lineage>
</organism>
<dbReference type="EMBL" id="PNBA02000006">
    <property type="protein sequence ID" value="KAG6420942.1"/>
    <property type="molecule type" value="Genomic_DNA"/>
</dbReference>
<keyword evidence="1" id="KW-0812">Transmembrane</keyword>
<protein>
    <submittedName>
        <fullName evidence="2">Uncharacterized protein</fullName>
    </submittedName>
</protein>
<feature type="transmembrane region" description="Helical" evidence="1">
    <location>
        <begin position="105"/>
        <end position="127"/>
    </location>
</feature>
<sequence>MPQNARNTIFTTISGHLNAGFRTLGRNLSRSARVQLVDQLNRIFGSAILILQSFIQLKYQGINDHAQSLFAAHPTAMLVALASSALYFLAYGAALRFPCHRFASLVHHLLVSAGCTAVASLASVTLFDTATPLVYAVFGSLAAAGLLYFSYLKLVEEEEEETGLLPFLQRNFSPTLPI</sequence>
<dbReference type="PANTHER" id="PTHR34115">
    <property type="entry name" value="PROTEIN, PUTATIVE-RELATED"/>
    <property type="match status" value="1"/>
</dbReference>
<dbReference type="InterPro" id="IPR053258">
    <property type="entry name" value="Ca-permeable_cation_channel"/>
</dbReference>
<reference evidence="2" key="1">
    <citation type="submission" date="2018-01" db="EMBL/GenBank/DDBJ databases">
        <authorList>
            <person name="Mao J.F."/>
        </authorList>
    </citation>
    <scope>NUCLEOTIDE SEQUENCE</scope>
    <source>
        <strain evidence="2">Huo1</strain>
        <tissue evidence="2">Leaf</tissue>
    </source>
</reference>